<keyword evidence="4" id="KW-0288">FMN</keyword>
<gene>
    <name evidence="8" type="ORF">DN53_06295</name>
</gene>
<evidence type="ECO:0000256" key="4">
    <source>
        <dbReference type="ARBA" id="ARBA00022643"/>
    </source>
</evidence>
<reference evidence="8 9" key="1">
    <citation type="submission" date="2014-04" db="EMBL/GenBank/DDBJ databases">
        <title>Whole genome of Muricauda olearia.</title>
        <authorList>
            <person name="Zhang X.-H."/>
            <person name="Tang K."/>
        </authorList>
    </citation>
    <scope>NUCLEOTIDE SEQUENCE [LARGE SCALE GENOMIC DNA]</scope>
    <source>
        <strain evidence="8 9">Th120</strain>
    </source>
</reference>
<dbReference type="InterPro" id="IPR000415">
    <property type="entry name" value="Nitroreductase-like"/>
</dbReference>
<dbReference type="RefSeq" id="WP_129656112.1">
    <property type="nucleotide sequence ID" value="NZ_ML142915.1"/>
</dbReference>
<keyword evidence="6" id="KW-0560">Oxidoreductase</keyword>
<dbReference type="InterPro" id="IPR033878">
    <property type="entry name" value="NfsB-like"/>
</dbReference>
<evidence type="ECO:0000313" key="9">
    <source>
        <dbReference type="Proteomes" id="UP000290261"/>
    </source>
</evidence>
<dbReference type="Pfam" id="PF00881">
    <property type="entry name" value="Nitroreductase"/>
    <property type="match status" value="1"/>
</dbReference>
<dbReference type="Gene3D" id="3.40.109.10">
    <property type="entry name" value="NADH Oxidase"/>
    <property type="match status" value="1"/>
</dbReference>
<proteinExistence type="inferred from homology"/>
<evidence type="ECO:0000256" key="6">
    <source>
        <dbReference type="ARBA" id="ARBA00023002"/>
    </source>
</evidence>
<evidence type="ECO:0000256" key="5">
    <source>
        <dbReference type="ARBA" id="ARBA00022857"/>
    </source>
</evidence>
<keyword evidence="3" id="KW-0285">Flavoprotein</keyword>
<comment type="caution">
    <text evidence="8">The sequence shown here is derived from an EMBL/GenBank/DDBJ whole genome shotgun (WGS) entry which is preliminary data.</text>
</comment>
<keyword evidence="9" id="KW-1185">Reference proteome</keyword>
<comment type="similarity">
    <text evidence="2">Belongs to the nitroreductase family.</text>
</comment>
<accession>A0A444VHP0</accession>
<comment type="cofactor">
    <cofactor evidence="1">
        <name>FMN</name>
        <dbReference type="ChEBI" id="CHEBI:58210"/>
    </cofactor>
</comment>
<evidence type="ECO:0000313" key="8">
    <source>
        <dbReference type="EMBL" id="RYC50263.1"/>
    </source>
</evidence>
<dbReference type="SUPFAM" id="SSF55469">
    <property type="entry name" value="FMN-dependent nitroreductase-like"/>
    <property type="match status" value="1"/>
</dbReference>
<dbReference type="Proteomes" id="UP000290261">
    <property type="component" value="Unassembled WGS sequence"/>
</dbReference>
<keyword evidence="5" id="KW-0521">NADP</keyword>
<feature type="domain" description="Nitroreductase" evidence="7">
    <location>
        <begin position="10"/>
        <end position="186"/>
    </location>
</feature>
<organism evidence="8 9">
    <name type="scientific">Flagellimonas olearia</name>
    <dbReference type="NCBI Taxonomy" id="552546"/>
    <lineage>
        <taxon>Bacteria</taxon>
        <taxon>Pseudomonadati</taxon>
        <taxon>Bacteroidota</taxon>
        <taxon>Flavobacteriia</taxon>
        <taxon>Flavobacteriales</taxon>
        <taxon>Flavobacteriaceae</taxon>
        <taxon>Flagellimonas</taxon>
    </lineage>
</organism>
<dbReference type="PANTHER" id="PTHR43673">
    <property type="entry name" value="NAD(P)H NITROREDUCTASE YDGI-RELATED"/>
    <property type="match status" value="1"/>
</dbReference>
<dbReference type="GO" id="GO:0016491">
    <property type="term" value="F:oxidoreductase activity"/>
    <property type="evidence" value="ECO:0007669"/>
    <property type="project" value="UniProtKB-KW"/>
</dbReference>
<dbReference type="PANTHER" id="PTHR43673:SF2">
    <property type="entry name" value="NITROREDUCTASE"/>
    <property type="match status" value="1"/>
</dbReference>
<name>A0A444VHP0_9FLAO</name>
<evidence type="ECO:0000259" key="7">
    <source>
        <dbReference type="Pfam" id="PF00881"/>
    </source>
</evidence>
<dbReference type="AlphaFoldDB" id="A0A444VHP0"/>
<evidence type="ECO:0000256" key="3">
    <source>
        <dbReference type="ARBA" id="ARBA00022630"/>
    </source>
</evidence>
<dbReference type="CDD" id="cd02149">
    <property type="entry name" value="NfsB-like"/>
    <property type="match status" value="1"/>
</dbReference>
<sequence length="210" mass="23559">MSNILEHRTWRYATKKFDASKKISHQDLNSLLEATRLSASSYGLQPYHVFVISDPEVRERLKPVSWNQSQITDASHLIVFAHATDFGEELVDDFITNLSDTRDIPLDGLNGYAEMMKSNLVGLPTDVKASWAGKQVYIALGNALQAAAELKIDTCPMEGFQAEEYNKILGLTEKDLNAAVVLAVGYRSEEDQTQNLPKVRKSKEELFTHI</sequence>
<protein>
    <submittedName>
        <fullName evidence="8">Nitroreductase</fullName>
    </submittedName>
</protein>
<evidence type="ECO:0000256" key="1">
    <source>
        <dbReference type="ARBA" id="ARBA00001917"/>
    </source>
</evidence>
<evidence type="ECO:0000256" key="2">
    <source>
        <dbReference type="ARBA" id="ARBA00007118"/>
    </source>
</evidence>
<dbReference type="EMBL" id="JJMP01000011">
    <property type="protein sequence ID" value="RYC50263.1"/>
    <property type="molecule type" value="Genomic_DNA"/>
</dbReference>
<dbReference type="InterPro" id="IPR029479">
    <property type="entry name" value="Nitroreductase"/>
</dbReference>